<feature type="domain" description="DUF112" evidence="2">
    <location>
        <begin position="17"/>
        <end position="438"/>
    </location>
</feature>
<reference evidence="3" key="2">
    <citation type="submission" date="2021-09" db="EMBL/GenBank/DDBJ databases">
        <authorList>
            <person name="Gilroy R."/>
        </authorList>
    </citation>
    <scope>NUCLEOTIDE SEQUENCE</scope>
    <source>
        <strain evidence="3">ChiGjej2B2-19336</strain>
    </source>
</reference>
<feature type="transmembrane region" description="Helical" evidence="1">
    <location>
        <begin position="316"/>
        <end position="339"/>
    </location>
</feature>
<feature type="transmembrane region" description="Helical" evidence="1">
    <location>
        <begin position="39"/>
        <end position="63"/>
    </location>
</feature>
<feature type="transmembrane region" description="Helical" evidence="1">
    <location>
        <begin position="463"/>
        <end position="487"/>
    </location>
</feature>
<keyword evidence="1" id="KW-0472">Membrane</keyword>
<dbReference type="InterPro" id="IPR002823">
    <property type="entry name" value="DUF112_TM"/>
</dbReference>
<protein>
    <submittedName>
        <fullName evidence="3">Tripartite tricarboxylate transporter permease</fullName>
    </submittedName>
</protein>
<gene>
    <name evidence="3" type="ORF">K8W16_11205</name>
</gene>
<dbReference type="RefSeq" id="WP_304123762.1">
    <property type="nucleotide sequence ID" value="NZ_DYZA01000232.1"/>
</dbReference>
<sequence length="502" mass="53170">MEMLAGFTDAFTLLNAFYVFIGVFIGIAVGCVPGLGANLAIPVCIPLTYYMSPIAAIGFLVGINKGGMYGGSISAILINTPGDVAAVATTFDGYPMACQGKGFKALKTALFSSCFGDTFSTLLVIGVAGILAQWALKMGPTEVLAVLILALTLIAALESLIKGIISASLGLLLATVGMEPTSGMPRFTFGFYQLENGFSVVTLAIGMLAVAELIKQVLNKGEFYRIITFKQNDETSKAQNRFTLKDFTRCFPVWIRSSLIGSFIGACPGLGSSVAAFLSYGIAKKTAGPCDKFGEGEIKGIAAPETANNAVVGAALIPLFTLGIPGSVAASLLIGAFIIHGITPGPLMFEEHGRAVAGIYGSMVVGSIACLILGLCSNRIFVKMLEVPKIILYPIILYICIMGTYATNSEPLDVYLMAGMAIIGLLFKLSGFSFVTFIIGFVLGGQFELALQQTIIASDGNLLVLFTRPISCVMMILSLLFVAWNIWSTYFRKRECTDPEAK</sequence>
<feature type="transmembrane region" description="Helical" evidence="1">
    <location>
        <begin position="12"/>
        <end position="32"/>
    </location>
</feature>
<keyword evidence="1" id="KW-0812">Transmembrane</keyword>
<feature type="transmembrane region" description="Helical" evidence="1">
    <location>
        <begin position="359"/>
        <end position="378"/>
    </location>
</feature>
<comment type="caution">
    <text evidence="3">The sequence shown here is derived from an EMBL/GenBank/DDBJ whole genome shotgun (WGS) entry which is preliminary data.</text>
</comment>
<feature type="transmembrane region" description="Helical" evidence="1">
    <location>
        <begin position="196"/>
        <end position="214"/>
    </location>
</feature>
<feature type="transmembrane region" description="Helical" evidence="1">
    <location>
        <begin position="390"/>
        <end position="408"/>
    </location>
</feature>
<dbReference type="PANTHER" id="PTHR35342:SF5">
    <property type="entry name" value="TRICARBOXYLIC TRANSPORT PROTEIN"/>
    <property type="match status" value="1"/>
</dbReference>
<dbReference type="Pfam" id="PF01970">
    <property type="entry name" value="TctA"/>
    <property type="match status" value="1"/>
</dbReference>
<reference evidence="3" key="1">
    <citation type="journal article" date="2021" name="PeerJ">
        <title>Extensive microbial diversity within the chicken gut microbiome revealed by metagenomics and culture.</title>
        <authorList>
            <person name="Gilroy R."/>
            <person name="Ravi A."/>
            <person name="Getino M."/>
            <person name="Pursley I."/>
            <person name="Horton D.L."/>
            <person name="Alikhan N.F."/>
            <person name="Baker D."/>
            <person name="Gharbi K."/>
            <person name="Hall N."/>
            <person name="Watson M."/>
            <person name="Adriaenssens E.M."/>
            <person name="Foster-Nyarko E."/>
            <person name="Jarju S."/>
            <person name="Secka A."/>
            <person name="Antonio M."/>
            <person name="Oren A."/>
            <person name="Chaudhuri R.R."/>
            <person name="La Ragione R."/>
            <person name="Hildebrand F."/>
            <person name="Pallen M.J."/>
        </authorList>
    </citation>
    <scope>NUCLEOTIDE SEQUENCE</scope>
    <source>
        <strain evidence="3">ChiGjej2B2-19336</strain>
    </source>
</reference>
<dbReference type="Proteomes" id="UP000698963">
    <property type="component" value="Unassembled WGS sequence"/>
</dbReference>
<evidence type="ECO:0000256" key="1">
    <source>
        <dbReference type="SAM" id="Phobius"/>
    </source>
</evidence>
<evidence type="ECO:0000259" key="2">
    <source>
        <dbReference type="Pfam" id="PF01970"/>
    </source>
</evidence>
<accession>A0A921AY34</accession>
<proteinExistence type="predicted"/>
<dbReference type="PANTHER" id="PTHR35342">
    <property type="entry name" value="TRICARBOXYLIC TRANSPORT PROTEIN"/>
    <property type="match status" value="1"/>
</dbReference>
<feature type="transmembrane region" description="Helical" evidence="1">
    <location>
        <begin position="118"/>
        <end position="136"/>
    </location>
</feature>
<feature type="transmembrane region" description="Helical" evidence="1">
    <location>
        <begin position="143"/>
        <end position="176"/>
    </location>
</feature>
<name>A0A921AY34_9BACT</name>
<feature type="transmembrane region" description="Helical" evidence="1">
    <location>
        <begin position="414"/>
        <end position="443"/>
    </location>
</feature>
<organism evidence="3 4">
    <name type="scientific">Mailhella massiliensis</name>
    <dbReference type="NCBI Taxonomy" id="1903261"/>
    <lineage>
        <taxon>Bacteria</taxon>
        <taxon>Pseudomonadati</taxon>
        <taxon>Thermodesulfobacteriota</taxon>
        <taxon>Desulfovibrionia</taxon>
        <taxon>Desulfovibrionales</taxon>
        <taxon>Desulfovibrionaceae</taxon>
        <taxon>Mailhella</taxon>
    </lineage>
</organism>
<dbReference type="EMBL" id="DYZA01000232">
    <property type="protein sequence ID" value="HJD98199.1"/>
    <property type="molecule type" value="Genomic_DNA"/>
</dbReference>
<evidence type="ECO:0000313" key="3">
    <source>
        <dbReference type="EMBL" id="HJD98199.1"/>
    </source>
</evidence>
<keyword evidence="1" id="KW-1133">Transmembrane helix</keyword>
<dbReference type="AlphaFoldDB" id="A0A921AY34"/>
<evidence type="ECO:0000313" key="4">
    <source>
        <dbReference type="Proteomes" id="UP000698963"/>
    </source>
</evidence>